<keyword evidence="1" id="KW-0732">Signal</keyword>
<feature type="non-terminal residue" evidence="2">
    <location>
        <position position="69"/>
    </location>
</feature>
<comment type="caution">
    <text evidence="2">The sequence shown here is derived from an EMBL/GenBank/DDBJ whole genome shotgun (WGS) entry which is preliminary data.</text>
</comment>
<evidence type="ECO:0000313" key="3">
    <source>
        <dbReference type="Proteomes" id="UP000752696"/>
    </source>
</evidence>
<feature type="signal peptide" evidence="1">
    <location>
        <begin position="1"/>
        <end position="18"/>
    </location>
</feature>
<dbReference type="AlphaFoldDB" id="A0A6V7HFB0"/>
<accession>A0A6V7HFB0</accession>
<organism evidence="2 3">
    <name type="scientific">Heterotrigona itama</name>
    <dbReference type="NCBI Taxonomy" id="395501"/>
    <lineage>
        <taxon>Eukaryota</taxon>
        <taxon>Metazoa</taxon>
        <taxon>Ecdysozoa</taxon>
        <taxon>Arthropoda</taxon>
        <taxon>Hexapoda</taxon>
        <taxon>Insecta</taxon>
        <taxon>Pterygota</taxon>
        <taxon>Neoptera</taxon>
        <taxon>Endopterygota</taxon>
        <taxon>Hymenoptera</taxon>
        <taxon>Apocrita</taxon>
        <taxon>Aculeata</taxon>
        <taxon>Apoidea</taxon>
        <taxon>Anthophila</taxon>
        <taxon>Apidae</taxon>
        <taxon>Heterotrigona</taxon>
    </lineage>
</organism>
<proteinExistence type="predicted"/>
<dbReference type="Proteomes" id="UP000752696">
    <property type="component" value="Unassembled WGS sequence"/>
</dbReference>
<dbReference type="EMBL" id="CAJDYZ010009986">
    <property type="protein sequence ID" value="CAD1477372.1"/>
    <property type="molecule type" value="Genomic_DNA"/>
</dbReference>
<protein>
    <submittedName>
        <fullName evidence="2">Uncharacterized protein</fullName>
    </submittedName>
</protein>
<evidence type="ECO:0000256" key="1">
    <source>
        <dbReference type="SAM" id="SignalP"/>
    </source>
</evidence>
<keyword evidence="3" id="KW-1185">Reference proteome</keyword>
<gene>
    <name evidence="2" type="ORF">MHI_LOCUS723299</name>
</gene>
<feature type="non-terminal residue" evidence="2">
    <location>
        <position position="1"/>
    </location>
</feature>
<reference evidence="2" key="1">
    <citation type="submission" date="2020-07" db="EMBL/GenBank/DDBJ databases">
        <authorList>
            <person name="Nazaruddin N."/>
        </authorList>
    </citation>
    <scope>NUCLEOTIDE SEQUENCE</scope>
</reference>
<name>A0A6V7HFB0_9HYME</name>
<sequence>SLLLEILTDIFWIRTVEAFDNSCDEDFYLKFCKEKESIFMVCPMCDLTLLSGFCRACLIGTIDNFENSV</sequence>
<evidence type="ECO:0000313" key="2">
    <source>
        <dbReference type="EMBL" id="CAD1477372.1"/>
    </source>
</evidence>
<feature type="chain" id="PRO_5027676051" evidence="1">
    <location>
        <begin position="19"/>
        <end position="69"/>
    </location>
</feature>